<dbReference type="AlphaFoldDB" id="A0A3P6T8W9"/>
<evidence type="ECO:0000313" key="2">
    <source>
        <dbReference type="EMBL" id="VDK77285.1"/>
    </source>
</evidence>
<organism evidence="2 3">
    <name type="scientific">Litomosoides sigmodontis</name>
    <name type="common">Filarial nematode worm</name>
    <dbReference type="NCBI Taxonomy" id="42156"/>
    <lineage>
        <taxon>Eukaryota</taxon>
        <taxon>Metazoa</taxon>
        <taxon>Ecdysozoa</taxon>
        <taxon>Nematoda</taxon>
        <taxon>Chromadorea</taxon>
        <taxon>Rhabditida</taxon>
        <taxon>Spirurina</taxon>
        <taxon>Spiruromorpha</taxon>
        <taxon>Filarioidea</taxon>
        <taxon>Onchocercidae</taxon>
        <taxon>Litomosoides</taxon>
    </lineage>
</organism>
<reference evidence="2 3" key="1">
    <citation type="submission" date="2018-08" db="EMBL/GenBank/DDBJ databases">
        <authorList>
            <person name="Laetsch R D."/>
            <person name="Stevens L."/>
            <person name="Kumar S."/>
            <person name="Blaxter L. M."/>
        </authorList>
    </citation>
    <scope>NUCLEOTIDE SEQUENCE [LARGE SCALE GENOMIC DNA]</scope>
</reference>
<feature type="region of interest" description="Disordered" evidence="1">
    <location>
        <begin position="114"/>
        <end position="164"/>
    </location>
</feature>
<gene>
    <name evidence="2" type="ORF">NLS_LOCUS3604</name>
</gene>
<dbReference type="Proteomes" id="UP000277928">
    <property type="component" value="Unassembled WGS sequence"/>
</dbReference>
<evidence type="ECO:0000313" key="3">
    <source>
        <dbReference type="Proteomes" id="UP000277928"/>
    </source>
</evidence>
<feature type="region of interest" description="Disordered" evidence="1">
    <location>
        <begin position="218"/>
        <end position="299"/>
    </location>
</feature>
<feature type="compositionally biased region" description="Low complexity" evidence="1">
    <location>
        <begin position="255"/>
        <end position="280"/>
    </location>
</feature>
<keyword evidence="3" id="KW-1185">Reference proteome</keyword>
<feature type="compositionally biased region" description="Polar residues" evidence="1">
    <location>
        <begin position="233"/>
        <end position="247"/>
    </location>
</feature>
<name>A0A3P6T8W9_LITSI</name>
<proteinExistence type="predicted"/>
<accession>A0A3P6T8W9</accession>
<feature type="compositionally biased region" description="Polar residues" evidence="1">
    <location>
        <begin position="117"/>
        <end position="127"/>
    </location>
</feature>
<dbReference type="OrthoDB" id="79452at2759"/>
<sequence>MLRGPSMDNAFASLRTRWKKRGEAYLESDNSANSVKWRRSPSDVRASLRAARSASLISFVTRSVEEFRNGVLRSWRHCAPALRDESMTSATDDKRHSTATAVATELVRRRGLASFLANDQQPSTSTDTKLESSVRGSIPEAFSLDTSDSGNSRPPSIVRNDCIDDSRSLSSDSYRFFGFYEDGQQPEDEASLADVKQTWMKRRGANVKLEHSSRVAFNTTDATRSKKKLSKNGIASSDSRSSSTGQWSDVAVARSSSSISSSNSSSSSSGSSGSSSSTGSLHNDCSRYDNVPIGTGEDAGGGRYVDTPLSFYDLPQNNVKPIRSNVQLYFL</sequence>
<protein>
    <submittedName>
        <fullName evidence="2">Uncharacterized protein</fullName>
    </submittedName>
</protein>
<dbReference type="STRING" id="42156.A0A3P6T8W9"/>
<feature type="compositionally biased region" description="Polar residues" evidence="1">
    <location>
        <begin position="144"/>
        <end position="154"/>
    </location>
</feature>
<evidence type="ECO:0000256" key="1">
    <source>
        <dbReference type="SAM" id="MobiDB-lite"/>
    </source>
</evidence>
<dbReference type="OMA" id="SIVRNDC"/>
<dbReference type="EMBL" id="UYRX01000201">
    <property type="protein sequence ID" value="VDK77285.1"/>
    <property type="molecule type" value="Genomic_DNA"/>
</dbReference>